<evidence type="ECO:0000256" key="2">
    <source>
        <dbReference type="ARBA" id="ARBA00022448"/>
    </source>
</evidence>
<protein>
    <submittedName>
        <fullName evidence="10">MFS transporter</fullName>
    </submittedName>
</protein>
<keyword evidence="5 8" id="KW-1133">Transmembrane helix</keyword>
<feature type="domain" description="Major facilitator superfamily (MFS) profile" evidence="9">
    <location>
        <begin position="47"/>
        <end position="445"/>
    </location>
</feature>
<proteinExistence type="predicted"/>
<dbReference type="SUPFAM" id="SSF103473">
    <property type="entry name" value="MFS general substrate transporter"/>
    <property type="match status" value="1"/>
</dbReference>
<evidence type="ECO:0000313" key="10">
    <source>
        <dbReference type="EMBL" id="QUV94388.1"/>
    </source>
</evidence>
<keyword evidence="2" id="KW-0813">Transport</keyword>
<feature type="compositionally biased region" description="Polar residues" evidence="7">
    <location>
        <begin position="19"/>
        <end position="30"/>
    </location>
</feature>
<dbReference type="InterPro" id="IPR036259">
    <property type="entry name" value="MFS_trans_sf"/>
</dbReference>
<feature type="transmembrane region" description="Helical" evidence="8">
    <location>
        <begin position="409"/>
        <end position="432"/>
    </location>
</feature>
<keyword evidence="4 8" id="KW-0812">Transmembrane</keyword>
<accession>A0ABX8B0A1</accession>
<comment type="subcellular location">
    <subcellularLocation>
        <location evidence="1">Cell membrane</location>
        <topology evidence="1">Multi-pass membrane protein</topology>
    </subcellularLocation>
</comment>
<feature type="compositionally biased region" description="Pro residues" evidence="7">
    <location>
        <begin position="1"/>
        <end position="12"/>
    </location>
</feature>
<dbReference type="Proteomes" id="UP000677668">
    <property type="component" value="Chromosome 1"/>
</dbReference>
<dbReference type="Pfam" id="PF05977">
    <property type="entry name" value="MFS_3"/>
    <property type="match status" value="1"/>
</dbReference>
<feature type="transmembrane region" description="Helical" evidence="8">
    <location>
        <begin position="384"/>
        <end position="403"/>
    </location>
</feature>
<keyword evidence="3" id="KW-1003">Cell membrane</keyword>
<evidence type="ECO:0000313" key="11">
    <source>
        <dbReference type="Proteomes" id="UP000677668"/>
    </source>
</evidence>
<keyword evidence="6 8" id="KW-0472">Membrane</keyword>
<evidence type="ECO:0000259" key="9">
    <source>
        <dbReference type="PROSITE" id="PS50850"/>
    </source>
</evidence>
<organism evidence="10 11">
    <name type="scientific">Chloracidobacterium sp. N</name>
    <dbReference type="NCBI Taxonomy" id="2821540"/>
    <lineage>
        <taxon>Bacteria</taxon>
        <taxon>Pseudomonadati</taxon>
        <taxon>Acidobacteriota</taxon>
        <taxon>Terriglobia</taxon>
        <taxon>Terriglobales</taxon>
        <taxon>Acidobacteriaceae</taxon>
        <taxon>Chloracidobacterium</taxon>
        <taxon>Chloracidobacterium aggregatum</taxon>
    </lineage>
</organism>
<evidence type="ECO:0000256" key="4">
    <source>
        <dbReference type="ARBA" id="ARBA00022692"/>
    </source>
</evidence>
<dbReference type="CDD" id="cd06173">
    <property type="entry name" value="MFS_MefA_like"/>
    <property type="match status" value="1"/>
</dbReference>
<dbReference type="RefSeq" id="WP_211422684.1">
    <property type="nucleotide sequence ID" value="NZ_CP072642.1"/>
</dbReference>
<dbReference type="PANTHER" id="PTHR23513">
    <property type="entry name" value="INTEGRAL MEMBRANE EFFLUX PROTEIN-RELATED"/>
    <property type="match status" value="1"/>
</dbReference>
<dbReference type="PROSITE" id="PS50850">
    <property type="entry name" value="MFS"/>
    <property type="match status" value="1"/>
</dbReference>
<evidence type="ECO:0000256" key="3">
    <source>
        <dbReference type="ARBA" id="ARBA00022475"/>
    </source>
</evidence>
<evidence type="ECO:0000256" key="7">
    <source>
        <dbReference type="SAM" id="MobiDB-lite"/>
    </source>
</evidence>
<keyword evidence="11" id="KW-1185">Reference proteome</keyword>
<feature type="transmembrane region" description="Helical" evidence="8">
    <location>
        <begin position="81"/>
        <end position="105"/>
    </location>
</feature>
<feature type="transmembrane region" description="Helical" evidence="8">
    <location>
        <begin position="263"/>
        <end position="284"/>
    </location>
</feature>
<feature type="region of interest" description="Disordered" evidence="7">
    <location>
        <begin position="1"/>
        <end position="30"/>
    </location>
</feature>
<dbReference type="EMBL" id="CP072642">
    <property type="protein sequence ID" value="QUV94388.1"/>
    <property type="molecule type" value="Genomic_DNA"/>
</dbReference>
<evidence type="ECO:0000256" key="8">
    <source>
        <dbReference type="SAM" id="Phobius"/>
    </source>
</evidence>
<feature type="transmembrane region" description="Helical" evidence="8">
    <location>
        <begin position="352"/>
        <end position="372"/>
    </location>
</feature>
<name>A0ABX8B0A1_9BACT</name>
<dbReference type="Gene3D" id="1.20.1250.20">
    <property type="entry name" value="MFS general substrate transporter like domains"/>
    <property type="match status" value="1"/>
</dbReference>
<feature type="transmembrane region" description="Helical" evidence="8">
    <location>
        <begin position="126"/>
        <end position="152"/>
    </location>
</feature>
<feature type="transmembrane region" description="Helical" evidence="8">
    <location>
        <begin position="324"/>
        <end position="346"/>
    </location>
</feature>
<evidence type="ECO:0000256" key="6">
    <source>
        <dbReference type="ARBA" id="ARBA00023136"/>
    </source>
</evidence>
<dbReference type="InterPro" id="IPR020846">
    <property type="entry name" value="MFS_dom"/>
</dbReference>
<dbReference type="InterPro" id="IPR010290">
    <property type="entry name" value="TM_effector"/>
</dbReference>
<feature type="transmembrane region" description="Helical" evidence="8">
    <location>
        <begin position="206"/>
        <end position="229"/>
    </location>
</feature>
<gene>
    <name evidence="10" type="ORF">J8C05_02780</name>
</gene>
<evidence type="ECO:0000256" key="5">
    <source>
        <dbReference type="ARBA" id="ARBA00022989"/>
    </source>
</evidence>
<reference evidence="10 11" key="1">
    <citation type="submission" date="2021-03" db="EMBL/GenBank/DDBJ databases">
        <title>Genomic and phenotypic characterization of Chloracidobacterium isolates provides evidence for multiple species.</title>
        <authorList>
            <person name="Saini M.K."/>
            <person name="Costas A.M.G."/>
            <person name="Tank M."/>
            <person name="Bryant D.A."/>
        </authorList>
    </citation>
    <scope>NUCLEOTIDE SEQUENCE [LARGE SCALE GENOMIC DNA]</scope>
    <source>
        <strain evidence="10 11">N</strain>
    </source>
</reference>
<dbReference type="PANTHER" id="PTHR23513:SF11">
    <property type="entry name" value="STAPHYLOFERRIN A TRANSPORTER"/>
    <property type="match status" value="1"/>
</dbReference>
<sequence length="452" mass="47838">MPSFPPAAPPLVPTSSLSDPPQATHPSASSGIPAWLPQALHAFAFRDYRLQWAGAFTSSIGSWVQQVAQAWLVLDLTGSPFYLGLDAFLGMAPMLGLSLVGGAVADRFDRRKLLLFSQAVQMSSALTLALLVGLHVAMGLPLVYAILALSFLTGTAQALSGPAYLALLPNLVPQPFVAQAIAGNAIQFNLARVVGPMVAGLVLARFGAATCFALNALSFLAVMAALATIRPPQQIPATPGPSWRQEIATGMRYVFGDRMRRRLCFLATLTTSLGVAVPTLLPQYTRIIWHGDEVLFSRLAACSGLGAVTGAIVVATVAKKAQSLPLILATQAALGLCMLLLAATGWFWLACLWLFIGGALLVATYALVTTCFQQVVADDMRGRAVSLYMVCFRGGMAIGGLLAGSLAHWWRVTAAFGLAGLGLALAGAWAFLNWRVMTFPPPDRMTDKNTPE</sequence>
<feature type="transmembrane region" description="Helical" evidence="8">
    <location>
        <begin position="296"/>
        <end position="317"/>
    </location>
</feature>
<evidence type="ECO:0000256" key="1">
    <source>
        <dbReference type="ARBA" id="ARBA00004651"/>
    </source>
</evidence>